<dbReference type="Pfam" id="PF24458">
    <property type="entry name" value="DUF7573"/>
    <property type="match status" value="1"/>
</dbReference>
<protein>
    <recommendedName>
        <fullName evidence="2">DUF7573 domain-containing protein</fullName>
    </recommendedName>
</protein>
<evidence type="ECO:0000313" key="4">
    <source>
        <dbReference type="Proteomes" id="UP000509346"/>
    </source>
</evidence>
<dbReference type="AlphaFoldDB" id="A0A7D5PAC2"/>
<accession>A0A7D5PAC2</accession>
<feature type="domain" description="DUF7573" evidence="2">
    <location>
        <begin position="83"/>
        <end position="121"/>
    </location>
</feature>
<dbReference type="Proteomes" id="UP000509346">
    <property type="component" value="Chromosome"/>
</dbReference>
<keyword evidence="4" id="KW-1185">Reference proteome</keyword>
<evidence type="ECO:0000259" key="2">
    <source>
        <dbReference type="Pfam" id="PF24458"/>
    </source>
</evidence>
<feature type="compositionally biased region" description="Acidic residues" evidence="1">
    <location>
        <begin position="8"/>
        <end position="24"/>
    </location>
</feature>
<reference evidence="3 4" key="1">
    <citation type="submission" date="2020-07" db="EMBL/GenBank/DDBJ databases">
        <title>Halosimplex litoreum sp. nov. and Halosimplex rubrum sp. nov., isolated from different salt environments.</title>
        <authorList>
            <person name="Cui H."/>
        </authorList>
    </citation>
    <scope>NUCLEOTIDE SEQUENCE [LARGE SCALE GENOMIC DNA]</scope>
    <source>
        <strain evidence="3 4">R2</strain>
    </source>
</reference>
<name>A0A7D5PAC2_9EURY</name>
<gene>
    <name evidence="3" type="ORF">HZS54_07395</name>
</gene>
<dbReference type="GeneID" id="56082402"/>
<feature type="region of interest" description="Disordered" evidence="1">
    <location>
        <begin position="1"/>
        <end position="78"/>
    </location>
</feature>
<dbReference type="KEGG" id="hpel:HZS54_07395"/>
<proteinExistence type="predicted"/>
<dbReference type="EMBL" id="CP058909">
    <property type="protein sequence ID" value="QLH81462.1"/>
    <property type="molecule type" value="Genomic_DNA"/>
</dbReference>
<feature type="compositionally biased region" description="Acidic residues" evidence="1">
    <location>
        <begin position="32"/>
        <end position="71"/>
    </location>
</feature>
<evidence type="ECO:0000313" key="3">
    <source>
        <dbReference type="EMBL" id="QLH81462.1"/>
    </source>
</evidence>
<organism evidence="3 4">
    <name type="scientific">Halosimplex pelagicum</name>
    <dbReference type="NCBI Taxonomy" id="869886"/>
    <lineage>
        <taxon>Archaea</taxon>
        <taxon>Methanobacteriati</taxon>
        <taxon>Methanobacteriota</taxon>
        <taxon>Stenosarchaea group</taxon>
        <taxon>Halobacteria</taxon>
        <taxon>Halobacteriales</taxon>
        <taxon>Haloarculaceae</taxon>
        <taxon>Halosimplex</taxon>
    </lineage>
</organism>
<evidence type="ECO:0000256" key="1">
    <source>
        <dbReference type="SAM" id="MobiDB-lite"/>
    </source>
</evidence>
<dbReference type="InterPro" id="IPR055995">
    <property type="entry name" value="DUF7573"/>
</dbReference>
<dbReference type="RefSeq" id="WP_179921482.1">
    <property type="nucleotide sequence ID" value="NZ_CP058909.1"/>
</dbReference>
<dbReference type="OrthoDB" id="157634at2157"/>
<sequence length="121" mass="12750">MGDRSLDDFLDGDSGDGDGDGPDESPDRSESAADDSVDTDDDDLEEAETSVDDETEVDTGGDDGETGDEDDGVRVDPTTVEPAEATYAWSGDGGTCAACGETVDRRWRSDDGLVCPDCKEW</sequence>